<feature type="binding site" evidence="2">
    <location>
        <position position="10"/>
    </location>
    <ligand>
        <name>Zn(2+)</name>
        <dbReference type="ChEBI" id="CHEBI:29105"/>
        <label>1</label>
    </ligand>
</feature>
<feature type="binding site" evidence="2">
    <location>
        <position position="134"/>
    </location>
    <ligand>
        <name>Zn(2+)</name>
        <dbReference type="ChEBI" id="CHEBI:29105"/>
        <label>2</label>
    </ligand>
</feature>
<feature type="binding site" evidence="2">
    <location>
        <position position="8"/>
    </location>
    <ligand>
        <name>Zn(2+)</name>
        <dbReference type="ChEBI" id="CHEBI:29105"/>
        <label>2</label>
    </ligand>
</feature>
<dbReference type="Pfam" id="PF04951">
    <property type="entry name" value="Peptidase_M55"/>
    <property type="match status" value="1"/>
</dbReference>
<reference evidence="3 4" key="1">
    <citation type="submission" date="2019-10" db="EMBL/GenBank/DDBJ databases">
        <title>Alkaliphilus serpentinus sp. nov. and Alkaliphilus pronyensis sp. nov., two novel anaerobic alkaliphilic species isolated from the serpentinized-hosted hydrothermal field of the Prony Bay (New Caledonia).</title>
        <authorList>
            <person name="Postec A."/>
        </authorList>
    </citation>
    <scope>NUCLEOTIDE SEQUENCE [LARGE SCALE GENOMIC DNA]</scope>
    <source>
        <strain evidence="3 4">LacT</strain>
    </source>
</reference>
<evidence type="ECO:0000256" key="1">
    <source>
        <dbReference type="PIRSR" id="PIRSR015853-1"/>
    </source>
</evidence>
<dbReference type="GO" id="GO:0046872">
    <property type="term" value="F:metal ion binding"/>
    <property type="evidence" value="ECO:0007669"/>
    <property type="project" value="UniProtKB-KW"/>
</dbReference>
<evidence type="ECO:0000256" key="2">
    <source>
        <dbReference type="PIRSR" id="PIRSR015853-2"/>
    </source>
</evidence>
<sequence>MKIYISADIEGISGVVNNSFTMPQGHEYQRARKLMTDEVNAAVKGAKEAGASEILVNDSHGPMTNILIEDLDEEVVLISGDKKPLGMMEGIDSSYDAVLLIGYHSRHNAAGVLAHSYHGRVISEIKINHKIVGEFEFNTLVAGYYRVPVVFVSGDDVLAQQVKAFDEKIENLIVKKAISRYTAESLQPKKVHRLIEEGVYKSLKEESNNLTFHSIDGPIELEITFLNSGMAEYTLLIPGVELIEANKVRYIAKNIVEAYKMRTALTTLAAYTL</sequence>
<dbReference type="PIRSF" id="PIRSF015853">
    <property type="entry name" value="Pep_DppA"/>
    <property type="match status" value="1"/>
</dbReference>
<dbReference type="Gene3D" id="3.40.50.10780">
    <property type="entry name" value="Dipeptide transport protein"/>
    <property type="match status" value="1"/>
</dbReference>
<keyword evidence="4" id="KW-1185">Reference proteome</keyword>
<accession>A0A833HQ97</accession>
<dbReference type="Proteomes" id="UP000465601">
    <property type="component" value="Unassembled WGS sequence"/>
</dbReference>
<evidence type="ECO:0000313" key="4">
    <source>
        <dbReference type="Proteomes" id="UP000465601"/>
    </source>
</evidence>
<feature type="binding site" evidence="2">
    <location>
        <position position="8"/>
    </location>
    <ligand>
        <name>Zn(2+)</name>
        <dbReference type="ChEBI" id="CHEBI:29105"/>
        <label>1</label>
    </ligand>
</feature>
<dbReference type="OrthoDB" id="9785420at2"/>
<dbReference type="InterPro" id="IPR027476">
    <property type="entry name" value="DppA_N"/>
</dbReference>
<name>A0A833HQ97_9FIRM</name>
<feature type="active site" description="Nucleophile" evidence="1">
    <location>
        <position position="115"/>
    </location>
</feature>
<gene>
    <name evidence="3" type="ORF">F8153_05285</name>
</gene>
<feature type="binding site" evidence="2">
    <location>
        <position position="60"/>
    </location>
    <ligand>
        <name>Zn(2+)</name>
        <dbReference type="ChEBI" id="CHEBI:29105"/>
        <label>2</label>
    </ligand>
</feature>
<keyword evidence="2" id="KW-0862">Zinc</keyword>
<organism evidence="3 4">
    <name type="scientific">Alkaliphilus serpentinus</name>
    <dbReference type="NCBI Taxonomy" id="1482731"/>
    <lineage>
        <taxon>Bacteria</taxon>
        <taxon>Bacillati</taxon>
        <taxon>Bacillota</taxon>
        <taxon>Clostridia</taxon>
        <taxon>Peptostreptococcales</taxon>
        <taxon>Natronincolaceae</taxon>
        <taxon>Alkaliphilus</taxon>
    </lineage>
</organism>
<dbReference type="SUPFAM" id="SSF63992">
    <property type="entry name" value="Dipeptide transport protein"/>
    <property type="match status" value="1"/>
</dbReference>
<comment type="caution">
    <text evidence="3">The sequence shown here is derived from an EMBL/GenBank/DDBJ whole genome shotgun (WGS) entry which is preliminary data.</text>
</comment>
<feature type="binding site" evidence="2">
    <location>
        <position position="104"/>
    </location>
    <ligand>
        <name>Zn(2+)</name>
        <dbReference type="ChEBI" id="CHEBI:29105"/>
        <label>2</label>
    </ligand>
</feature>
<dbReference type="EMBL" id="WBZB01000013">
    <property type="protein sequence ID" value="KAB3531588.1"/>
    <property type="molecule type" value="Genomic_DNA"/>
</dbReference>
<protein>
    <submittedName>
        <fullName evidence="3">M55 family metallopeptidase</fullName>
    </submittedName>
</protein>
<dbReference type="CDD" id="cd08663">
    <property type="entry name" value="DAP_dppA_1"/>
    <property type="match status" value="1"/>
</dbReference>
<dbReference type="Gene3D" id="3.30.1360.130">
    <property type="entry name" value="Dipeptide transport protein"/>
    <property type="match status" value="1"/>
</dbReference>
<dbReference type="AlphaFoldDB" id="A0A833HQ97"/>
<keyword evidence="2" id="KW-0479">Metal-binding</keyword>
<dbReference type="InterPro" id="IPR007035">
    <property type="entry name" value="Peptidase_M55"/>
</dbReference>
<dbReference type="InterPro" id="IPR036177">
    <property type="entry name" value="Peptidase_M55_sf"/>
</dbReference>
<proteinExistence type="predicted"/>
<evidence type="ECO:0000313" key="3">
    <source>
        <dbReference type="EMBL" id="KAB3531588.1"/>
    </source>
</evidence>
<dbReference type="RefSeq" id="WP_151865316.1">
    <property type="nucleotide sequence ID" value="NZ_WBZB01000013.1"/>
</dbReference>